<protein>
    <submittedName>
        <fullName evidence="10">Carbohydrate kinase, FGGY family</fullName>
    </submittedName>
</protein>
<dbReference type="EMBL" id="JGCY01000220">
    <property type="protein sequence ID" value="EXY75956.1"/>
    <property type="molecule type" value="Genomic_DNA"/>
</dbReference>
<keyword evidence="3" id="KW-0547">Nucleotide-binding</keyword>
<evidence type="ECO:0000256" key="3">
    <source>
        <dbReference type="ARBA" id="ARBA00022741"/>
    </source>
</evidence>
<dbReference type="GO" id="GO:0005524">
    <property type="term" value="F:ATP binding"/>
    <property type="evidence" value="ECO:0007669"/>
    <property type="project" value="UniProtKB-KW"/>
</dbReference>
<keyword evidence="5" id="KW-0067">ATP-binding</keyword>
<dbReference type="Pfam" id="PF02782">
    <property type="entry name" value="FGGY_C"/>
    <property type="match status" value="1"/>
</dbReference>
<keyword evidence="6" id="KW-1015">Disulfide bond</keyword>
<dbReference type="PANTHER" id="PTHR10196">
    <property type="entry name" value="SUGAR KINASE"/>
    <property type="match status" value="1"/>
</dbReference>
<evidence type="ECO:0000313" key="11">
    <source>
        <dbReference type="Proteomes" id="UP000020529"/>
    </source>
</evidence>
<accession>A0A015TYI4</accession>
<evidence type="ECO:0000256" key="2">
    <source>
        <dbReference type="ARBA" id="ARBA00022679"/>
    </source>
</evidence>
<dbReference type="RefSeq" id="WP_005796783.1">
    <property type="nucleotide sequence ID" value="NZ_JGCY01000220.1"/>
</dbReference>
<comment type="caution">
    <text evidence="10">The sequence shown here is derived from an EMBL/GenBank/DDBJ whole genome shotgun (WGS) entry which is preliminary data.</text>
</comment>
<dbReference type="GO" id="GO:0004370">
    <property type="term" value="F:glycerol kinase activity"/>
    <property type="evidence" value="ECO:0007669"/>
    <property type="project" value="TreeGrafter"/>
</dbReference>
<evidence type="ECO:0000259" key="8">
    <source>
        <dbReference type="Pfam" id="PF00370"/>
    </source>
</evidence>
<dbReference type="Proteomes" id="UP000020529">
    <property type="component" value="Unassembled WGS sequence"/>
</dbReference>
<feature type="domain" description="Carbohydrate kinase FGGY C-terminal" evidence="9">
    <location>
        <begin position="254"/>
        <end position="444"/>
    </location>
</feature>
<comment type="similarity">
    <text evidence="1">Belongs to the FGGY kinase family.</text>
</comment>
<evidence type="ECO:0000313" key="10">
    <source>
        <dbReference type="EMBL" id="EXY75956.1"/>
    </source>
</evidence>
<evidence type="ECO:0000256" key="5">
    <source>
        <dbReference type="ARBA" id="ARBA00022840"/>
    </source>
</evidence>
<keyword evidence="7" id="KW-0684">Rhamnose metabolism</keyword>
<dbReference type="GO" id="GO:0005829">
    <property type="term" value="C:cytosol"/>
    <property type="evidence" value="ECO:0007669"/>
    <property type="project" value="TreeGrafter"/>
</dbReference>
<evidence type="ECO:0000259" key="9">
    <source>
        <dbReference type="Pfam" id="PF02782"/>
    </source>
</evidence>
<dbReference type="GO" id="GO:0006071">
    <property type="term" value="P:glycerol metabolic process"/>
    <property type="evidence" value="ECO:0007669"/>
    <property type="project" value="TreeGrafter"/>
</dbReference>
<dbReference type="InterPro" id="IPR013449">
    <property type="entry name" value="Rhamnulokinase"/>
</dbReference>
<dbReference type="InterPro" id="IPR043129">
    <property type="entry name" value="ATPase_NBD"/>
</dbReference>
<keyword evidence="4 10" id="KW-0418">Kinase</keyword>
<dbReference type="InterPro" id="IPR000577">
    <property type="entry name" value="Carb_kinase_FGGY"/>
</dbReference>
<dbReference type="Gene3D" id="3.30.420.40">
    <property type="match status" value="2"/>
</dbReference>
<dbReference type="PATRIC" id="fig|1339315.3.peg.983"/>
<reference evidence="10 11" key="1">
    <citation type="submission" date="2014-02" db="EMBL/GenBank/DDBJ databases">
        <authorList>
            <person name="Sears C."/>
            <person name="Carroll K."/>
            <person name="Sack B.R."/>
            <person name="Qadri F."/>
            <person name="Myers L.L."/>
            <person name="Chung G.-T."/>
            <person name="Escheverria P."/>
            <person name="Fraser C.M."/>
            <person name="Sadzewicz L."/>
            <person name="Shefchek K.A."/>
            <person name="Tallon L."/>
            <person name="Das S.P."/>
            <person name="Daugherty S."/>
            <person name="Mongodin E.F."/>
        </authorList>
    </citation>
    <scope>NUCLEOTIDE SEQUENCE [LARGE SCALE GENOMIC DNA]</scope>
    <source>
        <strain evidence="11">3988T(B)14</strain>
    </source>
</reference>
<dbReference type="GO" id="GO:0019301">
    <property type="term" value="P:rhamnose catabolic process"/>
    <property type="evidence" value="ECO:0007669"/>
    <property type="project" value="InterPro"/>
</dbReference>
<evidence type="ECO:0000256" key="1">
    <source>
        <dbReference type="ARBA" id="ARBA00009156"/>
    </source>
</evidence>
<keyword evidence="2" id="KW-0808">Transferase</keyword>
<sequence>MSTYLAADFGGGSGRIMAGTLTEGKLKLEEVYRFANRQIKLGNCVYWDFLSLFEEMKNGLRVAARKGYEVKSMAIDTWGVDFGLIDKDGKLLGNPVCYRDSRTDGIPERVFKQIDQTVHYAETGIQVMPINTLFQLYSMKQNDDVQLRVADKLLFMPDLFSYFLTGVANNEYCIASTSELLDARQRNWSDNLISELGLPRQLFGEIVFPGTVRGKLKQEIADETGLGCINVVAVGSHDTASAVFAVPSNEPNRAYLSSGTWSLLGAEVDQPILTEEARVAGFTNEGGIQGKIRFLQNITGLWILQRLMAEWKEQGKEISYDCAIAEATVSDIRSVIDVDDSAFCNPDHMEESIIKYCHKHHLRTPVSQGEFVRCVIESLAYRYKLGVEQMNRCLPVPVKQLHIIGGGCQNRLLNQLTANALGIPVYAGPVEATAIGNILVQAKAQGEVDSWEELKEIIINSVEPQVYYPE</sequence>
<organism evidence="10 11">
    <name type="scientific">Bacteroides fragilis str. 3988T(B)14</name>
    <dbReference type="NCBI Taxonomy" id="1339315"/>
    <lineage>
        <taxon>Bacteria</taxon>
        <taxon>Pseudomonadati</taxon>
        <taxon>Bacteroidota</taxon>
        <taxon>Bacteroidia</taxon>
        <taxon>Bacteroidales</taxon>
        <taxon>Bacteroidaceae</taxon>
        <taxon>Bacteroides</taxon>
    </lineage>
</organism>
<evidence type="ECO:0000256" key="4">
    <source>
        <dbReference type="ARBA" id="ARBA00022777"/>
    </source>
</evidence>
<proteinExistence type="inferred from homology"/>
<evidence type="ECO:0000256" key="7">
    <source>
        <dbReference type="ARBA" id="ARBA00023308"/>
    </source>
</evidence>
<dbReference type="GO" id="GO:0008993">
    <property type="term" value="F:rhamnulokinase activity"/>
    <property type="evidence" value="ECO:0007669"/>
    <property type="project" value="InterPro"/>
</dbReference>
<dbReference type="CDD" id="cd07771">
    <property type="entry name" value="ASKHA_NBD_FGGY_RhaB-like"/>
    <property type="match status" value="1"/>
</dbReference>
<dbReference type="InterPro" id="IPR018485">
    <property type="entry name" value="FGGY_C"/>
</dbReference>
<dbReference type="SUPFAM" id="SSF53067">
    <property type="entry name" value="Actin-like ATPase domain"/>
    <property type="match status" value="2"/>
</dbReference>
<feature type="domain" description="Carbohydrate kinase FGGY N-terminal" evidence="8">
    <location>
        <begin position="5"/>
        <end position="244"/>
    </location>
</feature>
<dbReference type="PIRSF" id="PIRSF000538">
    <property type="entry name" value="GlpK"/>
    <property type="match status" value="1"/>
</dbReference>
<dbReference type="AlphaFoldDB" id="A0A015TYI4"/>
<evidence type="ECO:0000256" key="6">
    <source>
        <dbReference type="ARBA" id="ARBA00023157"/>
    </source>
</evidence>
<dbReference type="Pfam" id="PF00370">
    <property type="entry name" value="FGGY_N"/>
    <property type="match status" value="1"/>
</dbReference>
<dbReference type="PANTHER" id="PTHR10196:SF93">
    <property type="entry name" value="L-RHAMNULOKINASE"/>
    <property type="match status" value="1"/>
</dbReference>
<name>A0A015TYI4_BACFG</name>
<dbReference type="InterPro" id="IPR018484">
    <property type="entry name" value="FGGY_N"/>
</dbReference>
<gene>
    <name evidence="10" type="ORF">M124_0165</name>
</gene>